<keyword evidence="2" id="KW-1185">Reference proteome</keyword>
<dbReference type="RefSeq" id="WP_008990112.1">
    <property type="nucleotide sequence ID" value="NZ_AMSG01000001.1"/>
</dbReference>
<dbReference type="STRING" id="555500.I215_01175"/>
<dbReference type="Proteomes" id="UP000007364">
    <property type="component" value="Unassembled WGS sequence"/>
</dbReference>
<gene>
    <name evidence="1" type="ORF">I215_01175</name>
</gene>
<dbReference type="eggNOG" id="COG2227">
    <property type="taxonomic scope" value="Bacteria"/>
</dbReference>
<evidence type="ECO:0000313" key="2">
    <source>
        <dbReference type="Proteomes" id="UP000007364"/>
    </source>
</evidence>
<dbReference type="Pfam" id="PF13489">
    <property type="entry name" value="Methyltransf_23"/>
    <property type="match status" value="1"/>
</dbReference>
<dbReference type="InterPro" id="IPR029063">
    <property type="entry name" value="SAM-dependent_MTases_sf"/>
</dbReference>
<dbReference type="SUPFAM" id="SSF53335">
    <property type="entry name" value="S-adenosyl-L-methionine-dependent methyltransferases"/>
    <property type="match status" value="1"/>
</dbReference>
<dbReference type="OrthoDB" id="2370471at2"/>
<proteinExistence type="predicted"/>
<accession>K2P749</accession>
<reference evidence="1 2" key="1">
    <citation type="journal article" date="2012" name="J. Bacteriol.">
        <title>Genome Sequence of Galbibacter marinum Type Strain ck-I2-15.</title>
        <authorList>
            <person name="Lai Q."/>
            <person name="Li C."/>
            <person name="Shao Z."/>
        </authorList>
    </citation>
    <scope>NUCLEOTIDE SEQUENCE [LARGE SCALE GENOMIC DNA]</scope>
    <source>
        <strain evidence="2">ck-I2-15</strain>
    </source>
</reference>
<dbReference type="Gene3D" id="3.40.50.150">
    <property type="entry name" value="Vaccinia Virus protein VP39"/>
    <property type="match status" value="1"/>
</dbReference>
<dbReference type="CDD" id="cd02440">
    <property type="entry name" value="AdoMet_MTases"/>
    <property type="match status" value="1"/>
</dbReference>
<dbReference type="AlphaFoldDB" id="K2P749"/>
<evidence type="ECO:0008006" key="3">
    <source>
        <dbReference type="Google" id="ProtNLM"/>
    </source>
</evidence>
<dbReference type="PANTHER" id="PTHR43861:SF6">
    <property type="entry name" value="METHYLTRANSFERASE TYPE 11"/>
    <property type="match status" value="1"/>
</dbReference>
<dbReference type="PANTHER" id="PTHR43861">
    <property type="entry name" value="TRANS-ACONITATE 2-METHYLTRANSFERASE-RELATED"/>
    <property type="match status" value="1"/>
</dbReference>
<evidence type="ECO:0000313" key="1">
    <source>
        <dbReference type="EMBL" id="EKF56783.1"/>
    </source>
</evidence>
<protein>
    <recommendedName>
        <fullName evidence="3">Methyltransferase</fullName>
    </recommendedName>
</protein>
<organism evidence="1 2">
    <name type="scientific">Galbibacter marinus</name>
    <dbReference type="NCBI Taxonomy" id="555500"/>
    <lineage>
        <taxon>Bacteria</taxon>
        <taxon>Pseudomonadati</taxon>
        <taxon>Bacteroidota</taxon>
        <taxon>Flavobacteriia</taxon>
        <taxon>Flavobacteriales</taxon>
        <taxon>Flavobacteriaceae</taxon>
        <taxon>Galbibacter</taxon>
    </lineage>
</organism>
<dbReference type="EMBL" id="AMSG01000001">
    <property type="protein sequence ID" value="EKF56783.1"/>
    <property type="molecule type" value="Genomic_DNA"/>
</dbReference>
<name>K2P749_9FLAO</name>
<comment type="caution">
    <text evidence="1">The sequence shown here is derived from an EMBL/GenBank/DDBJ whole genome shotgun (WGS) entry which is preliminary data.</text>
</comment>
<sequence length="282" mass="32340">MVEYPTHIICKDHLVSGEEFHIKETPIKGVLKTYPTPDKNKIGYYYESNSYISHTDSKDNFIDKIYQFVKNYAIKSKYKTILKLKPNTKKLLDIGSGTGDFLSASKNYNISSTGTEPNEHARKLSKAKGNNVVKELEELKGDKFDVITLWHVLEHVYEPSAYLKKIDALLNKDGILLIAVPNYNSSDAKHYKNYWAAYDVPRHLWHFSKTGMKELLEKQNFKITKYKALPFDSFYVSLLSEENKSGRKNLVKAFSIGLLSNLKAKSTSEYSSILYIAKKNTK</sequence>